<evidence type="ECO:0000256" key="2">
    <source>
        <dbReference type="SAM" id="Phobius"/>
    </source>
</evidence>
<protein>
    <submittedName>
        <fullName evidence="3">Uncharacterized protein</fullName>
    </submittedName>
</protein>
<dbReference type="Proteomes" id="UP000323708">
    <property type="component" value="Unassembled WGS sequence"/>
</dbReference>
<reference evidence="3 4" key="1">
    <citation type="submission" date="2019-09" db="EMBL/GenBank/DDBJ databases">
        <authorList>
            <person name="Chen X.-Y."/>
        </authorList>
    </citation>
    <scope>NUCLEOTIDE SEQUENCE [LARGE SCALE GENOMIC DNA]</scope>
    <source>
        <strain evidence="3 4">NY5</strain>
    </source>
</reference>
<dbReference type="EMBL" id="VTUX01000003">
    <property type="protein sequence ID" value="KAA1192382.1"/>
    <property type="molecule type" value="Genomic_DNA"/>
</dbReference>
<keyword evidence="4" id="KW-1185">Reference proteome</keyword>
<dbReference type="AlphaFoldDB" id="A0A5B0WZ94"/>
<keyword evidence="2" id="KW-1133">Transmembrane helix</keyword>
<feature type="region of interest" description="Disordered" evidence="1">
    <location>
        <begin position="57"/>
        <end position="76"/>
    </location>
</feature>
<feature type="transmembrane region" description="Helical" evidence="2">
    <location>
        <begin position="31"/>
        <end position="47"/>
    </location>
</feature>
<evidence type="ECO:0000313" key="4">
    <source>
        <dbReference type="Proteomes" id="UP000323708"/>
    </source>
</evidence>
<evidence type="ECO:0000313" key="3">
    <source>
        <dbReference type="EMBL" id="KAA1192382.1"/>
    </source>
</evidence>
<keyword evidence="2" id="KW-0472">Membrane</keyword>
<gene>
    <name evidence="3" type="ORF">F0M18_06810</name>
</gene>
<proteinExistence type="predicted"/>
<organism evidence="3 4">
    <name type="scientific">Pseudohalioglobus sediminis</name>
    <dbReference type="NCBI Taxonomy" id="2606449"/>
    <lineage>
        <taxon>Bacteria</taxon>
        <taxon>Pseudomonadati</taxon>
        <taxon>Pseudomonadota</taxon>
        <taxon>Gammaproteobacteria</taxon>
        <taxon>Cellvibrionales</taxon>
        <taxon>Halieaceae</taxon>
        <taxon>Pseudohalioglobus</taxon>
    </lineage>
</organism>
<sequence length="76" mass="8351">MREVIGMFMIILIFTGLLGFGIWIFDSVIGGAALMAVAGLSWFVWVLNRAMQSEDRVVAPTPVEASKPRPTRAQGR</sequence>
<accession>A0A5B0WZ94</accession>
<keyword evidence="2" id="KW-0812">Transmembrane</keyword>
<dbReference type="RefSeq" id="WP_149610674.1">
    <property type="nucleotide sequence ID" value="NZ_VTUX01000003.1"/>
</dbReference>
<evidence type="ECO:0000256" key="1">
    <source>
        <dbReference type="SAM" id="MobiDB-lite"/>
    </source>
</evidence>
<feature type="transmembrane region" description="Helical" evidence="2">
    <location>
        <begin position="7"/>
        <end position="25"/>
    </location>
</feature>
<name>A0A5B0WZ94_9GAMM</name>
<comment type="caution">
    <text evidence="3">The sequence shown here is derived from an EMBL/GenBank/DDBJ whole genome shotgun (WGS) entry which is preliminary data.</text>
</comment>